<dbReference type="SUPFAM" id="SSF53335">
    <property type="entry name" value="S-adenosyl-L-methionine-dependent methyltransferases"/>
    <property type="match status" value="1"/>
</dbReference>
<dbReference type="InterPro" id="IPR041698">
    <property type="entry name" value="Methyltransf_25"/>
</dbReference>
<comment type="caution">
    <text evidence="2">The sequence shown here is derived from an EMBL/GenBank/DDBJ whole genome shotgun (WGS) entry which is preliminary data.</text>
</comment>
<dbReference type="Gene3D" id="3.40.50.150">
    <property type="entry name" value="Vaccinia Virus protein VP39"/>
    <property type="match status" value="1"/>
</dbReference>
<feature type="domain" description="Methyltransferase" evidence="1">
    <location>
        <begin position="70"/>
        <end position="158"/>
    </location>
</feature>
<evidence type="ECO:0000313" key="3">
    <source>
        <dbReference type="Proteomes" id="UP000606889"/>
    </source>
</evidence>
<keyword evidence="2" id="KW-0489">Methyltransferase</keyword>
<dbReference type="GO" id="GO:0032259">
    <property type="term" value="P:methylation"/>
    <property type="evidence" value="ECO:0007669"/>
    <property type="project" value="UniProtKB-KW"/>
</dbReference>
<gene>
    <name evidence="2" type="ORF">H8S18_08670</name>
</gene>
<dbReference type="EMBL" id="JACOON010000004">
    <property type="protein sequence ID" value="MBC5648408.1"/>
    <property type="molecule type" value="Genomic_DNA"/>
</dbReference>
<dbReference type="RefSeq" id="WP_186857915.1">
    <property type="nucleotide sequence ID" value="NZ_JACOON010000004.1"/>
</dbReference>
<protein>
    <submittedName>
        <fullName evidence="2">Methyltransferase domain-containing protein</fullName>
    </submittedName>
</protein>
<dbReference type="InterPro" id="IPR029063">
    <property type="entry name" value="SAM-dependent_MTases_sf"/>
</dbReference>
<dbReference type="Pfam" id="PF13649">
    <property type="entry name" value="Methyltransf_25"/>
    <property type="match status" value="1"/>
</dbReference>
<proteinExistence type="predicted"/>
<evidence type="ECO:0000313" key="2">
    <source>
        <dbReference type="EMBL" id="MBC5648408.1"/>
    </source>
</evidence>
<dbReference type="Proteomes" id="UP000606889">
    <property type="component" value="Unassembled WGS sequence"/>
</dbReference>
<organism evidence="2 3">
    <name type="scientific">Christensenella tenuis</name>
    <dbReference type="NCBI Taxonomy" id="2763033"/>
    <lineage>
        <taxon>Bacteria</taxon>
        <taxon>Bacillati</taxon>
        <taxon>Bacillota</taxon>
        <taxon>Clostridia</taxon>
        <taxon>Christensenellales</taxon>
        <taxon>Christensenellaceae</taxon>
        <taxon>Christensenella</taxon>
    </lineage>
</organism>
<accession>A0ABR7EF68</accession>
<sequence>MKRVWAYRMAGRLWQWCAARIERLRGVDFSGWETMESLGFDAQRGNQYQPSARGIEALLKKLPITPGDAVIDIGCGKGKAMYLLGRLPFRTVAGIEISPVLCKTARKNLKRLGMENSYVFCGDAAEFEGYDEYNYFYMFNALPAPVFARALGKIEKSLSRRPRKAWFIYLNPECHDLLARGGGFRLIKTRRHPIRWFRCNCYVHEPEKNV</sequence>
<keyword evidence="3" id="KW-1185">Reference proteome</keyword>
<dbReference type="GO" id="GO:0008168">
    <property type="term" value="F:methyltransferase activity"/>
    <property type="evidence" value="ECO:0007669"/>
    <property type="project" value="UniProtKB-KW"/>
</dbReference>
<keyword evidence="2" id="KW-0808">Transferase</keyword>
<reference evidence="2 3" key="1">
    <citation type="submission" date="2020-08" db="EMBL/GenBank/DDBJ databases">
        <title>Genome public.</title>
        <authorList>
            <person name="Liu C."/>
            <person name="Sun Q."/>
        </authorList>
    </citation>
    <scope>NUCLEOTIDE SEQUENCE [LARGE SCALE GENOMIC DNA]</scope>
    <source>
        <strain evidence="2 3">NSJ-35</strain>
    </source>
</reference>
<evidence type="ECO:0000259" key="1">
    <source>
        <dbReference type="Pfam" id="PF13649"/>
    </source>
</evidence>
<dbReference type="CDD" id="cd02440">
    <property type="entry name" value="AdoMet_MTases"/>
    <property type="match status" value="1"/>
</dbReference>
<name>A0ABR7EF68_9FIRM</name>